<gene>
    <name evidence="1" type="ORF">FPE01S_01_15880</name>
</gene>
<sequence>MKRAIFTTLTVIAATIGNVSAQQGPRMIAENTAETAVPGSSDAMYFADTRAARSFKKKFGDVSEEKWYSTRDGQRIKFVKNGVSCMADYTNSGTFLQLIRTYSEQQLPTEVRLRVRSEYLDYNIFLVQELQIPRKETIYLVKIEDKTSWKTLRVSDQDIDELEVYAK</sequence>
<dbReference type="AlphaFoldDB" id="A0A0E9MYI9"/>
<name>A0A0E9MYI9_9BACT</name>
<dbReference type="RefSeq" id="WP_046368237.1">
    <property type="nucleotide sequence ID" value="NZ_BBWV01000001.1"/>
</dbReference>
<dbReference type="Proteomes" id="UP000033121">
    <property type="component" value="Unassembled WGS sequence"/>
</dbReference>
<protein>
    <submittedName>
        <fullName evidence="1">Uncharacterized protein</fullName>
    </submittedName>
</protein>
<dbReference type="OrthoDB" id="678457at2"/>
<organism evidence="1 2">
    <name type="scientific">Flavihumibacter petaseus NBRC 106054</name>
    <dbReference type="NCBI Taxonomy" id="1220578"/>
    <lineage>
        <taxon>Bacteria</taxon>
        <taxon>Pseudomonadati</taxon>
        <taxon>Bacteroidota</taxon>
        <taxon>Chitinophagia</taxon>
        <taxon>Chitinophagales</taxon>
        <taxon>Chitinophagaceae</taxon>
        <taxon>Flavihumibacter</taxon>
    </lineage>
</organism>
<evidence type="ECO:0000313" key="1">
    <source>
        <dbReference type="EMBL" id="GAO42573.1"/>
    </source>
</evidence>
<reference evidence="1 2" key="1">
    <citation type="submission" date="2015-04" db="EMBL/GenBank/DDBJ databases">
        <title>Whole genome shotgun sequence of Flavihumibacter petaseus NBRC 106054.</title>
        <authorList>
            <person name="Miyazawa S."/>
            <person name="Hosoyama A."/>
            <person name="Hashimoto M."/>
            <person name="Noguchi M."/>
            <person name="Tsuchikane K."/>
            <person name="Ohji S."/>
            <person name="Yamazoe A."/>
            <person name="Ichikawa N."/>
            <person name="Kimura A."/>
            <person name="Fujita N."/>
        </authorList>
    </citation>
    <scope>NUCLEOTIDE SEQUENCE [LARGE SCALE GENOMIC DNA]</scope>
    <source>
        <strain evidence="1 2">NBRC 106054</strain>
    </source>
</reference>
<keyword evidence="2" id="KW-1185">Reference proteome</keyword>
<accession>A0A0E9MYI9</accession>
<comment type="caution">
    <text evidence="1">The sequence shown here is derived from an EMBL/GenBank/DDBJ whole genome shotgun (WGS) entry which is preliminary data.</text>
</comment>
<proteinExistence type="predicted"/>
<dbReference type="SUPFAM" id="SSF160574">
    <property type="entry name" value="BT0923-like"/>
    <property type="match status" value="1"/>
</dbReference>
<dbReference type="STRING" id="1220578.FPE01S_01_15880"/>
<dbReference type="Gene3D" id="3.10.450.360">
    <property type="match status" value="1"/>
</dbReference>
<dbReference type="EMBL" id="BBWV01000001">
    <property type="protein sequence ID" value="GAO42573.1"/>
    <property type="molecule type" value="Genomic_DNA"/>
</dbReference>
<evidence type="ECO:0000313" key="2">
    <source>
        <dbReference type="Proteomes" id="UP000033121"/>
    </source>
</evidence>